<feature type="transmembrane region" description="Helical" evidence="13">
    <location>
        <begin position="231"/>
        <end position="264"/>
    </location>
</feature>
<evidence type="ECO:0000256" key="10">
    <source>
        <dbReference type="ARBA" id="ARBA00023136"/>
    </source>
</evidence>
<keyword evidence="9 13" id="KW-1133">Transmembrane helix</keyword>
<evidence type="ECO:0000259" key="15">
    <source>
        <dbReference type="Pfam" id="PF18075"/>
    </source>
</evidence>
<sequence length="318" mass="34659">MQLRHVLTELRIGLRRNLTMHLSVILTLVFSLFLAGAGILVQREADVAIDELGNDLQVLVNLCTEDDPTVDQGLENCAGGEVTAAQQERIEEELEASEEVESFSFQSKQEGYDRAYAQAERTGDAYLFDVEDPVVTPDTWPAGYWVTLETPDEADGVISALSGLDGVSVITDQREALSQIYGIMTILKYGSWIGAAFLLFAALLQVANTIRLAALARRREIAIMRLVGASTLYIGLPFLLEALVTATIGVALAAGGLAAFLHWGVEKGMAEQVTFLPWVDWSDYVQTLIGAFPPGIVFLGPALTLIPTLLLTRKYIKV</sequence>
<dbReference type="NCBIfam" id="NF038346">
    <property type="entry name" value="FtsX_actino"/>
    <property type="match status" value="1"/>
</dbReference>
<evidence type="ECO:0000313" key="16">
    <source>
        <dbReference type="EMBL" id="THV09063.1"/>
    </source>
</evidence>
<evidence type="ECO:0000313" key="17">
    <source>
        <dbReference type="Proteomes" id="UP000307087"/>
    </source>
</evidence>
<keyword evidence="7 12" id="KW-0132">Cell division</keyword>
<dbReference type="GO" id="GO:0051301">
    <property type="term" value="P:cell division"/>
    <property type="evidence" value="ECO:0007669"/>
    <property type="project" value="UniProtKB-KW"/>
</dbReference>
<evidence type="ECO:0000256" key="4">
    <source>
        <dbReference type="ARBA" id="ARBA00011160"/>
    </source>
</evidence>
<feature type="domain" description="FtsX extracellular" evidence="15">
    <location>
        <begin position="60"/>
        <end position="168"/>
    </location>
</feature>
<comment type="function">
    <text evidence="1">Part of the ABC transporter FtsEX involved in cellular division.</text>
</comment>
<dbReference type="RefSeq" id="WP_136564274.1">
    <property type="nucleotide sequence ID" value="NZ_BAABLS010000004.1"/>
</dbReference>
<evidence type="ECO:0000256" key="11">
    <source>
        <dbReference type="ARBA" id="ARBA00023306"/>
    </source>
</evidence>
<protein>
    <recommendedName>
        <fullName evidence="5 12">Cell division protein FtsX</fullName>
    </recommendedName>
</protein>
<comment type="subunit">
    <text evidence="4">Forms a membrane-associated complex with FtsE.</text>
</comment>
<dbReference type="Pfam" id="PF02687">
    <property type="entry name" value="FtsX"/>
    <property type="match status" value="1"/>
</dbReference>
<evidence type="ECO:0000256" key="5">
    <source>
        <dbReference type="ARBA" id="ARBA00021907"/>
    </source>
</evidence>
<evidence type="ECO:0000256" key="1">
    <source>
        <dbReference type="ARBA" id="ARBA00003552"/>
    </source>
</evidence>
<evidence type="ECO:0000259" key="14">
    <source>
        <dbReference type="Pfam" id="PF02687"/>
    </source>
</evidence>
<evidence type="ECO:0000256" key="2">
    <source>
        <dbReference type="ARBA" id="ARBA00004651"/>
    </source>
</evidence>
<keyword evidence="17" id="KW-1185">Reference proteome</keyword>
<dbReference type="PIRSF" id="PIRSF003097">
    <property type="entry name" value="FtsX"/>
    <property type="match status" value="1"/>
</dbReference>
<dbReference type="InterPro" id="IPR003838">
    <property type="entry name" value="ABC3_permease_C"/>
</dbReference>
<evidence type="ECO:0000256" key="6">
    <source>
        <dbReference type="ARBA" id="ARBA00022475"/>
    </source>
</evidence>
<comment type="subcellular location">
    <subcellularLocation>
        <location evidence="2">Cell membrane</location>
        <topology evidence="2">Multi-pass membrane protein</topology>
    </subcellularLocation>
</comment>
<dbReference type="OrthoDB" id="9812531at2"/>
<evidence type="ECO:0000256" key="3">
    <source>
        <dbReference type="ARBA" id="ARBA00007379"/>
    </source>
</evidence>
<reference evidence="16 17" key="1">
    <citation type="journal article" date="2009" name="Int. J. Syst. Evol. Microbiol.">
        <title>Nocardioides caeni sp. nov., isolated from wastewater.</title>
        <authorList>
            <person name="Yoon J.H."/>
            <person name="Kang S.J."/>
            <person name="Park S."/>
            <person name="Kim W."/>
            <person name="Oh T.K."/>
        </authorList>
    </citation>
    <scope>NUCLEOTIDE SEQUENCE [LARGE SCALE GENOMIC DNA]</scope>
    <source>
        <strain evidence="16 17">DSM 23134</strain>
    </source>
</reference>
<dbReference type="PANTHER" id="PTHR47755">
    <property type="entry name" value="CELL DIVISION PROTEIN FTSX"/>
    <property type="match status" value="1"/>
</dbReference>
<dbReference type="InterPro" id="IPR040690">
    <property type="entry name" value="FtsX_ECD"/>
</dbReference>
<evidence type="ECO:0000256" key="8">
    <source>
        <dbReference type="ARBA" id="ARBA00022692"/>
    </source>
</evidence>
<gene>
    <name evidence="16" type="ORF">E9934_17930</name>
</gene>
<dbReference type="AlphaFoldDB" id="A0A4S8N023"/>
<dbReference type="GO" id="GO:0005886">
    <property type="term" value="C:plasma membrane"/>
    <property type="evidence" value="ECO:0007669"/>
    <property type="project" value="UniProtKB-SubCell"/>
</dbReference>
<feature type="domain" description="ABC3 transporter permease C-terminal" evidence="14">
    <location>
        <begin position="193"/>
        <end position="291"/>
    </location>
</feature>
<feature type="transmembrane region" description="Helical" evidence="13">
    <location>
        <begin position="21"/>
        <end position="41"/>
    </location>
</feature>
<dbReference type="InterPro" id="IPR004513">
    <property type="entry name" value="FtsX"/>
</dbReference>
<keyword evidence="8 13" id="KW-0812">Transmembrane</keyword>
<keyword evidence="6 12" id="KW-1003">Cell membrane</keyword>
<evidence type="ECO:0000256" key="13">
    <source>
        <dbReference type="SAM" id="Phobius"/>
    </source>
</evidence>
<evidence type="ECO:0000256" key="7">
    <source>
        <dbReference type="ARBA" id="ARBA00022618"/>
    </source>
</evidence>
<dbReference type="Pfam" id="PF18075">
    <property type="entry name" value="FtsX_ECD"/>
    <property type="match status" value="1"/>
</dbReference>
<comment type="caution">
    <text evidence="16">The sequence shown here is derived from an EMBL/GenBank/DDBJ whole genome shotgun (WGS) entry which is preliminary data.</text>
</comment>
<organism evidence="16 17">
    <name type="scientific">Nocardioides caeni</name>
    <dbReference type="NCBI Taxonomy" id="574700"/>
    <lineage>
        <taxon>Bacteria</taxon>
        <taxon>Bacillati</taxon>
        <taxon>Actinomycetota</taxon>
        <taxon>Actinomycetes</taxon>
        <taxon>Propionibacteriales</taxon>
        <taxon>Nocardioidaceae</taxon>
        <taxon>Nocardioides</taxon>
    </lineage>
</organism>
<dbReference type="Gene3D" id="3.30.70.3040">
    <property type="match status" value="1"/>
</dbReference>
<accession>A0A4S8N023</accession>
<evidence type="ECO:0000256" key="12">
    <source>
        <dbReference type="PIRNR" id="PIRNR003097"/>
    </source>
</evidence>
<keyword evidence="11 12" id="KW-0131">Cell cycle</keyword>
<name>A0A4S8N023_9ACTN</name>
<dbReference type="Proteomes" id="UP000307087">
    <property type="component" value="Unassembled WGS sequence"/>
</dbReference>
<dbReference type="InterPro" id="IPR047929">
    <property type="entry name" value="FtsX_actino"/>
</dbReference>
<feature type="transmembrane region" description="Helical" evidence="13">
    <location>
        <begin position="284"/>
        <end position="311"/>
    </location>
</feature>
<feature type="transmembrane region" description="Helical" evidence="13">
    <location>
        <begin position="189"/>
        <end position="210"/>
    </location>
</feature>
<dbReference type="EMBL" id="STGW01000018">
    <property type="protein sequence ID" value="THV09063.1"/>
    <property type="molecule type" value="Genomic_DNA"/>
</dbReference>
<dbReference type="PANTHER" id="PTHR47755:SF1">
    <property type="entry name" value="CELL DIVISION PROTEIN FTSX"/>
    <property type="match status" value="1"/>
</dbReference>
<evidence type="ECO:0000256" key="9">
    <source>
        <dbReference type="ARBA" id="ARBA00022989"/>
    </source>
</evidence>
<keyword evidence="10 12" id="KW-0472">Membrane</keyword>
<proteinExistence type="inferred from homology"/>
<comment type="similarity">
    <text evidence="3 12">Belongs to the ABC-4 integral membrane protein family. FtsX subfamily.</text>
</comment>